<reference evidence="2" key="1">
    <citation type="submission" date="2022-01" db="EMBL/GenBank/DDBJ databases">
        <authorList>
            <person name="Jo J.-H."/>
            <person name="Im W.-T."/>
        </authorList>
    </citation>
    <scope>NUCLEOTIDE SEQUENCE</scope>
    <source>
        <strain evidence="2">I2-34</strain>
    </source>
</reference>
<evidence type="ECO:0000313" key="2">
    <source>
        <dbReference type="EMBL" id="MCG2621898.1"/>
    </source>
</evidence>
<feature type="transmembrane region" description="Helical" evidence="1">
    <location>
        <begin position="127"/>
        <end position="149"/>
    </location>
</feature>
<feature type="transmembrane region" description="Helical" evidence="1">
    <location>
        <begin position="39"/>
        <end position="59"/>
    </location>
</feature>
<feature type="transmembrane region" description="Helical" evidence="1">
    <location>
        <begin position="155"/>
        <end position="176"/>
    </location>
</feature>
<feature type="transmembrane region" description="Helical" evidence="1">
    <location>
        <begin position="95"/>
        <end position="115"/>
    </location>
</feature>
<organism evidence="2 3">
    <name type="scientific">Arthrobacter hankyongi</name>
    <dbReference type="NCBI Taxonomy" id="2904801"/>
    <lineage>
        <taxon>Bacteria</taxon>
        <taxon>Bacillati</taxon>
        <taxon>Actinomycetota</taxon>
        <taxon>Actinomycetes</taxon>
        <taxon>Micrococcales</taxon>
        <taxon>Micrococcaceae</taxon>
        <taxon>Arthrobacter</taxon>
    </lineage>
</organism>
<protein>
    <recommendedName>
        <fullName evidence="4">DUF308 domain-containing protein</fullName>
    </recommendedName>
</protein>
<keyword evidence="1" id="KW-0472">Membrane</keyword>
<dbReference type="Proteomes" id="UP001165368">
    <property type="component" value="Unassembled WGS sequence"/>
</dbReference>
<feature type="transmembrane region" description="Helical" evidence="1">
    <location>
        <begin position="71"/>
        <end position="89"/>
    </location>
</feature>
<proteinExistence type="predicted"/>
<feature type="transmembrane region" description="Helical" evidence="1">
    <location>
        <begin position="12"/>
        <end position="33"/>
    </location>
</feature>
<dbReference type="EMBL" id="JAKLTQ010000004">
    <property type="protein sequence ID" value="MCG2621898.1"/>
    <property type="molecule type" value="Genomic_DNA"/>
</dbReference>
<name>A0ABS9L5P1_9MICC</name>
<dbReference type="RefSeq" id="WP_237819566.1">
    <property type="nucleotide sequence ID" value="NZ_JAKLTQ010000004.1"/>
</dbReference>
<evidence type="ECO:0000256" key="1">
    <source>
        <dbReference type="SAM" id="Phobius"/>
    </source>
</evidence>
<comment type="caution">
    <text evidence="2">The sequence shown here is derived from an EMBL/GenBank/DDBJ whole genome shotgun (WGS) entry which is preliminary data.</text>
</comment>
<sequence length="190" mass="19532">MSISPTAQAAAFWQPTLFRAAVAAVFGAVSIFWQEPAQGPASLAVAAFLLLTGVSVWLLARRPEAAPQRRLLGAAAAVLAVAGALVLFFPTPAALAWLAAAGLVLSGAVELLLWWRSRTQEAARSVLAKDWLITGAVAVGFGAALPFFVPLGAHALLGVAGGAAIITAVVLFIAALSYRHDAVRTGSVRP</sequence>
<keyword evidence="1" id="KW-0812">Transmembrane</keyword>
<keyword evidence="1" id="KW-1133">Transmembrane helix</keyword>
<gene>
    <name evidence="2" type="ORF">LVY72_08195</name>
</gene>
<evidence type="ECO:0008006" key="4">
    <source>
        <dbReference type="Google" id="ProtNLM"/>
    </source>
</evidence>
<accession>A0ABS9L5P1</accession>
<keyword evidence="3" id="KW-1185">Reference proteome</keyword>
<evidence type="ECO:0000313" key="3">
    <source>
        <dbReference type="Proteomes" id="UP001165368"/>
    </source>
</evidence>